<gene>
    <name evidence="2" type="ORF">TR133107</name>
</gene>
<dbReference type="AlphaFoldDB" id="A0A0X3PBT6"/>
<organism evidence="2">
    <name type="scientific">Schistocephalus solidus</name>
    <name type="common">Tapeworm</name>
    <dbReference type="NCBI Taxonomy" id="70667"/>
    <lineage>
        <taxon>Eukaryota</taxon>
        <taxon>Metazoa</taxon>
        <taxon>Spiralia</taxon>
        <taxon>Lophotrochozoa</taxon>
        <taxon>Platyhelminthes</taxon>
        <taxon>Cestoda</taxon>
        <taxon>Eucestoda</taxon>
        <taxon>Diphyllobothriidea</taxon>
        <taxon>Diphyllobothriidae</taxon>
        <taxon>Schistocephalus</taxon>
    </lineage>
</organism>
<evidence type="ECO:0000256" key="1">
    <source>
        <dbReference type="SAM" id="MobiDB-lite"/>
    </source>
</evidence>
<feature type="region of interest" description="Disordered" evidence="1">
    <location>
        <begin position="43"/>
        <end position="77"/>
    </location>
</feature>
<protein>
    <submittedName>
        <fullName evidence="2">Uncharacterized protein</fullName>
    </submittedName>
</protein>
<dbReference type="EMBL" id="GEEE01014057">
    <property type="protein sequence ID" value="JAP49168.1"/>
    <property type="molecule type" value="Transcribed_RNA"/>
</dbReference>
<feature type="non-terminal residue" evidence="2">
    <location>
        <position position="170"/>
    </location>
</feature>
<sequence>MTIGDGGGGGRRGRTLEEIITFAAGDEVLLLLRLCDGAGGPGLLSSSKPSCPQRSVTAPPRRTTSRQKSSAFTPPAAEAEKLRNFSSSCRLRSRRQLRSAESLRMVATGPVARRVEDEFRSPEVDGDRRRLPCFRCSRQQRSTSKFYIPDIKIEVLGEIKSLKKHGSKTN</sequence>
<name>A0A0X3PBT6_SCHSO</name>
<reference evidence="2" key="1">
    <citation type="submission" date="2016-01" db="EMBL/GenBank/DDBJ databases">
        <title>Reference transcriptome for the parasite Schistocephalus solidus: insights into the molecular evolution of parasitism.</title>
        <authorList>
            <person name="Hebert F.O."/>
            <person name="Grambauer S."/>
            <person name="Barber I."/>
            <person name="Landry C.R."/>
            <person name="Aubin-Horth N."/>
        </authorList>
    </citation>
    <scope>NUCLEOTIDE SEQUENCE</scope>
</reference>
<proteinExistence type="predicted"/>
<evidence type="ECO:0000313" key="2">
    <source>
        <dbReference type="EMBL" id="JAP49168.1"/>
    </source>
</evidence>
<accession>A0A0X3PBT6</accession>